<gene>
    <name evidence="1" type="ORF">MEUPH1_LOCUS25556</name>
</gene>
<accession>A0AAV0XSK3</accession>
<dbReference type="EMBL" id="CARXXK010001014">
    <property type="protein sequence ID" value="CAI6371564.1"/>
    <property type="molecule type" value="Genomic_DNA"/>
</dbReference>
<dbReference type="AlphaFoldDB" id="A0AAV0XSK3"/>
<protein>
    <submittedName>
        <fullName evidence="1">Uncharacterized protein</fullName>
    </submittedName>
</protein>
<organism evidence="1 2">
    <name type="scientific">Macrosiphum euphorbiae</name>
    <name type="common">potato aphid</name>
    <dbReference type="NCBI Taxonomy" id="13131"/>
    <lineage>
        <taxon>Eukaryota</taxon>
        <taxon>Metazoa</taxon>
        <taxon>Ecdysozoa</taxon>
        <taxon>Arthropoda</taxon>
        <taxon>Hexapoda</taxon>
        <taxon>Insecta</taxon>
        <taxon>Pterygota</taxon>
        <taxon>Neoptera</taxon>
        <taxon>Paraneoptera</taxon>
        <taxon>Hemiptera</taxon>
        <taxon>Sternorrhyncha</taxon>
        <taxon>Aphidomorpha</taxon>
        <taxon>Aphidoidea</taxon>
        <taxon>Aphididae</taxon>
        <taxon>Macrosiphini</taxon>
        <taxon>Macrosiphum</taxon>
    </lineage>
</organism>
<reference evidence="1 2" key="1">
    <citation type="submission" date="2023-01" db="EMBL/GenBank/DDBJ databases">
        <authorList>
            <person name="Whitehead M."/>
        </authorList>
    </citation>
    <scope>NUCLEOTIDE SEQUENCE [LARGE SCALE GENOMIC DNA]</scope>
</reference>
<sequence length="96" mass="10609">MLMQYAYNKKCTLIGDDEDENDSIKEKDINFEPKLNGDILGETVISLLKKYGLDLQYCVGVGTDGCSVMVSEVRGAVKKFSHMPTMLSIALVQTTV</sequence>
<dbReference type="Proteomes" id="UP001160148">
    <property type="component" value="Unassembled WGS sequence"/>
</dbReference>
<name>A0AAV0XSK3_9HEMI</name>
<evidence type="ECO:0000313" key="1">
    <source>
        <dbReference type="EMBL" id="CAI6371564.1"/>
    </source>
</evidence>
<keyword evidence="2" id="KW-1185">Reference proteome</keyword>
<comment type="caution">
    <text evidence="1">The sequence shown here is derived from an EMBL/GenBank/DDBJ whole genome shotgun (WGS) entry which is preliminary data.</text>
</comment>
<evidence type="ECO:0000313" key="2">
    <source>
        <dbReference type="Proteomes" id="UP001160148"/>
    </source>
</evidence>
<proteinExistence type="predicted"/>